<dbReference type="Proteomes" id="UP000585507">
    <property type="component" value="Unassembled WGS sequence"/>
</dbReference>
<feature type="transmembrane region" description="Helical" evidence="1">
    <location>
        <begin position="57"/>
        <end position="77"/>
    </location>
</feature>
<dbReference type="RefSeq" id="WP_018323649.1">
    <property type="nucleotide sequence ID" value="NZ_JACHBK010000001.1"/>
</dbReference>
<proteinExistence type="predicted"/>
<name>A0A7W8U5U1_9HYPH</name>
<keyword evidence="3" id="KW-1185">Reference proteome</keyword>
<evidence type="ECO:0000256" key="1">
    <source>
        <dbReference type="SAM" id="Phobius"/>
    </source>
</evidence>
<protein>
    <submittedName>
        <fullName evidence="2">Uncharacterized protein</fullName>
    </submittedName>
</protein>
<comment type="caution">
    <text evidence="2">The sequence shown here is derived from an EMBL/GenBank/DDBJ whole genome shotgun (WGS) entry which is preliminary data.</text>
</comment>
<evidence type="ECO:0000313" key="3">
    <source>
        <dbReference type="Proteomes" id="UP000585507"/>
    </source>
</evidence>
<keyword evidence="1" id="KW-0812">Transmembrane</keyword>
<organism evidence="2 3">
    <name type="scientific">Rhizobium giardinii</name>
    <dbReference type="NCBI Taxonomy" id="56731"/>
    <lineage>
        <taxon>Bacteria</taxon>
        <taxon>Pseudomonadati</taxon>
        <taxon>Pseudomonadota</taxon>
        <taxon>Alphaproteobacteria</taxon>
        <taxon>Hyphomicrobiales</taxon>
        <taxon>Rhizobiaceae</taxon>
        <taxon>Rhizobium/Agrobacterium group</taxon>
        <taxon>Rhizobium</taxon>
    </lineage>
</organism>
<sequence>MGFGPARPPITEDVAEVIAKDIKSGEGKEPTSEVPLAFQTGRRSVDPETLDQARKQMTMFGIFAIAVLAVLLAVWWAA</sequence>
<gene>
    <name evidence="2" type="ORF">GGD55_000042</name>
</gene>
<dbReference type="AlphaFoldDB" id="A0A7W8U5U1"/>
<keyword evidence="1" id="KW-0472">Membrane</keyword>
<accession>A0A7W8U5U1</accession>
<evidence type="ECO:0000313" key="2">
    <source>
        <dbReference type="EMBL" id="MBB5533381.1"/>
    </source>
</evidence>
<reference evidence="2 3" key="1">
    <citation type="submission" date="2020-08" db="EMBL/GenBank/DDBJ databases">
        <title>Genomic Encyclopedia of Type Strains, Phase IV (KMG-V): Genome sequencing to study the core and pangenomes of soil and plant-associated prokaryotes.</title>
        <authorList>
            <person name="Whitman W."/>
        </authorList>
    </citation>
    <scope>NUCLEOTIDE SEQUENCE [LARGE SCALE GENOMIC DNA]</scope>
    <source>
        <strain evidence="2 3">SEMIA 4084</strain>
    </source>
</reference>
<keyword evidence="1" id="KW-1133">Transmembrane helix</keyword>
<dbReference type="EMBL" id="JACHBK010000001">
    <property type="protein sequence ID" value="MBB5533381.1"/>
    <property type="molecule type" value="Genomic_DNA"/>
</dbReference>